<keyword evidence="4" id="KW-1185">Reference proteome</keyword>
<dbReference type="PROSITE" id="PS50846">
    <property type="entry name" value="HMA_2"/>
    <property type="match status" value="1"/>
</dbReference>
<dbReference type="OMA" id="ATICSHL"/>
<name>A0A1U7ZDJ0_NELNU</name>
<proteinExistence type="predicted"/>
<dbReference type="PANTHER" id="PTHR22814:SF320">
    <property type="entry name" value="OS01G0309800 PROTEIN"/>
    <property type="match status" value="1"/>
</dbReference>
<evidence type="ECO:0000256" key="2">
    <source>
        <dbReference type="SAM" id="MobiDB-lite"/>
    </source>
</evidence>
<evidence type="ECO:0000313" key="5">
    <source>
        <dbReference type="RefSeq" id="XP_010245455.1"/>
    </source>
</evidence>
<dbReference type="Proteomes" id="UP000189703">
    <property type="component" value="Unplaced"/>
</dbReference>
<accession>A0A1U7ZDJ0</accession>
<dbReference type="Pfam" id="PF00403">
    <property type="entry name" value="HMA"/>
    <property type="match status" value="1"/>
</dbReference>
<protein>
    <submittedName>
        <fullName evidence="5">Transcription factor SOX-9-like</fullName>
    </submittedName>
</protein>
<dbReference type="AlphaFoldDB" id="A0A1U7ZDJ0"/>
<evidence type="ECO:0000313" key="4">
    <source>
        <dbReference type="Proteomes" id="UP000189703"/>
    </source>
</evidence>
<dbReference type="SUPFAM" id="SSF55008">
    <property type="entry name" value="HMA, heavy metal-associated domain"/>
    <property type="match status" value="1"/>
</dbReference>
<gene>
    <name evidence="5" type="primary">LOC104588995</name>
</gene>
<sequence length="245" mass="27330">MVPESERYRIIEIQVRVDCNGCIQKIKKALNGINGIHALYIDIPQQKLTVVGWADPEKIIKAIKKTRKIATICAYTEASDPPAEPSEPAPPAEATPPAEPPKDTPPPPENPPAVEMRPSPVAVDTAEAQPVHLSGPNDVEEIHVINHHHPHDHYYGNGYASVPDHGDGLRNQANQAPVYVAHGYNTYRPSPYISEYEYIHSPPRRTSYSRTEHYSEDYYYSRSNSDGNNITSMFSDENPNACRIV</sequence>
<dbReference type="InterPro" id="IPR036163">
    <property type="entry name" value="HMA_dom_sf"/>
</dbReference>
<dbReference type="RefSeq" id="XP_010245455.1">
    <property type="nucleotide sequence ID" value="XM_010247153.2"/>
</dbReference>
<dbReference type="PANTHER" id="PTHR22814">
    <property type="entry name" value="COPPER TRANSPORT PROTEIN ATOX1-RELATED"/>
    <property type="match status" value="1"/>
</dbReference>
<evidence type="ECO:0000259" key="3">
    <source>
        <dbReference type="PROSITE" id="PS50846"/>
    </source>
</evidence>
<dbReference type="KEGG" id="nnu:104588995"/>
<feature type="compositionally biased region" description="Pro residues" evidence="2">
    <location>
        <begin position="82"/>
        <end position="111"/>
    </location>
</feature>
<keyword evidence="1" id="KW-0479">Metal-binding</keyword>
<evidence type="ECO:0000256" key="1">
    <source>
        <dbReference type="ARBA" id="ARBA00022723"/>
    </source>
</evidence>
<dbReference type="GeneID" id="104588995"/>
<dbReference type="OrthoDB" id="1919822at2759"/>
<dbReference type="GO" id="GO:0046872">
    <property type="term" value="F:metal ion binding"/>
    <property type="evidence" value="ECO:0007669"/>
    <property type="project" value="UniProtKB-KW"/>
</dbReference>
<dbReference type="InterPro" id="IPR006121">
    <property type="entry name" value="HMA_dom"/>
</dbReference>
<reference evidence="5" key="1">
    <citation type="submission" date="2025-08" db="UniProtKB">
        <authorList>
            <consortium name="RefSeq"/>
        </authorList>
    </citation>
    <scope>IDENTIFICATION</scope>
</reference>
<feature type="region of interest" description="Disordered" evidence="2">
    <location>
        <begin position="77"/>
        <end position="117"/>
    </location>
</feature>
<feature type="domain" description="HMA" evidence="3">
    <location>
        <begin position="8"/>
        <end position="71"/>
    </location>
</feature>
<dbReference type="eggNOG" id="KOG1603">
    <property type="taxonomic scope" value="Eukaryota"/>
</dbReference>
<dbReference type="CDD" id="cd00371">
    <property type="entry name" value="HMA"/>
    <property type="match status" value="1"/>
</dbReference>
<dbReference type="Gene3D" id="3.30.70.100">
    <property type="match status" value="1"/>
</dbReference>
<dbReference type="InParanoid" id="A0A1U7ZDJ0"/>
<organism evidence="4 5">
    <name type="scientific">Nelumbo nucifera</name>
    <name type="common">Sacred lotus</name>
    <dbReference type="NCBI Taxonomy" id="4432"/>
    <lineage>
        <taxon>Eukaryota</taxon>
        <taxon>Viridiplantae</taxon>
        <taxon>Streptophyta</taxon>
        <taxon>Embryophyta</taxon>
        <taxon>Tracheophyta</taxon>
        <taxon>Spermatophyta</taxon>
        <taxon>Magnoliopsida</taxon>
        <taxon>Proteales</taxon>
        <taxon>Nelumbonaceae</taxon>
        <taxon>Nelumbo</taxon>
    </lineage>
</organism>